<dbReference type="CDD" id="cd07821">
    <property type="entry name" value="PYR_PYL_RCAR_like"/>
    <property type="match status" value="1"/>
</dbReference>
<sequence>MIRLVIAAVVALAVLAGLIAVAVLVVLRRRTRTLLSHKATPLPDRDLEAILTARPTFAMTTTCHLHAPPQRVWNALEDGAFSWLPFINGIRYTGSDRGVGALRKLDTPLFAADEQVTHCRPHQRLTAVGIGTSIPLFAKSYVQDFELTPTSDGGTDLAWTVSGRPAVFAFLPLSWTALFIRPFARVALGWMIRP</sequence>
<dbReference type="Pfam" id="PF10604">
    <property type="entry name" value="Polyketide_cyc2"/>
    <property type="match status" value="1"/>
</dbReference>
<evidence type="ECO:0000256" key="1">
    <source>
        <dbReference type="SAM" id="Phobius"/>
    </source>
</evidence>
<evidence type="ECO:0000313" key="2">
    <source>
        <dbReference type="EMBL" id="RDI45262.1"/>
    </source>
</evidence>
<proteinExistence type="predicted"/>
<keyword evidence="1" id="KW-0812">Transmembrane</keyword>
<dbReference type="OrthoDB" id="4546998at2"/>
<keyword evidence="1" id="KW-1133">Transmembrane helix</keyword>
<dbReference type="Proteomes" id="UP000255355">
    <property type="component" value="Unassembled WGS sequence"/>
</dbReference>
<dbReference type="AlphaFoldDB" id="A0A370GNG3"/>
<accession>A0A370GNG3</accession>
<keyword evidence="3" id="KW-1185">Reference proteome</keyword>
<dbReference type="EMBL" id="QQAZ01000013">
    <property type="protein sequence ID" value="RDI45262.1"/>
    <property type="molecule type" value="Genomic_DNA"/>
</dbReference>
<dbReference type="RefSeq" id="WP_068019876.1">
    <property type="nucleotide sequence ID" value="NZ_QQAZ01000013.1"/>
</dbReference>
<dbReference type="STRING" id="1210089.GCA_001613165_03055"/>
<feature type="transmembrane region" description="Helical" evidence="1">
    <location>
        <begin position="6"/>
        <end position="27"/>
    </location>
</feature>
<dbReference type="InterPro" id="IPR019587">
    <property type="entry name" value="Polyketide_cyclase/dehydratase"/>
</dbReference>
<dbReference type="Gene3D" id="3.30.530.20">
    <property type="match status" value="1"/>
</dbReference>
<keyword evidence="1" id="KW-0472">Membrane</keyword>
<name>A0A370GNG3_9NOCA</name>
<gene>
    <name evidence="2" type="ORF">DFR68_11331</name>
</gene>
<evidence type="ECO:0000313" key="3">
    <source>
        <dbReference type="Proteomes" id="UP000255355"/>
    </source>
</evidence>
<dbReference type="SUPFAM" id="SSF55961">
    <property type="entry name" value="Bet v1-like"/>
    <property type="match status" value="1"/>
</dbReference>
<protein>
    <submittedName>
        <fullName evidence="2">Polyketide cyclase/dehydrase/lipid transport protein</fullName>
    </submittedName>
</protein>
<dbReference type="InterPro" id="IPR023393">
    <property type="entry name" value="START-like_dom_sf"/>
</dbReference>
<reference evidence="2 3" key="1">
    <citation type="submission" date="2018-07" db="EMBL/GenBank/DDBJ databases">
        <title>Genomic Encyclopedia of Type Strains, Phase IV (KMG-IV): sequencing the most valuable type-strain genomes for metagenomic binning, comparative biology and taxonomic classification.</title>
        <authorList>
            <person name="Goeker M."/>
        </authorList>
    </citation>
    <scope>NUCLEOTIDE SEQUENCE [LARGE SCALE GENOMIC DNA]</scope>
    <source>
        <strain evidence="2 3">DSM 44952</strain>
    </source>
</reference>
<organism evidence="2 3">
    <name type="scientific">Nocardia mexicana</name>
    <dbReference type="NCBI Taxonomy" id="279262"/>
    <lineage>
        <taxon>Bacteria</taxon>
        <taxon>Bacillati</taxon>
        <taxon>Actinomycetota</taxon>
        <taxon>Actinomycetes</taxon>
        <taxon>Mycobacteriales</taxon>
        <taxon>Nocardiaceae</taxon>
        <taxon>Nocardia</taxon>
    </lineage>
</organism>
<comment type="caution">
    <text evidence="2">The sequence shown here is derived from an EMBL/GenBank/DDBJ whole genome shotgun (WGS) entry which is preliminary data.</text>
</comment>